<evidence type="ECO:0000313" key="2">
    <source>
        <dbReference type="EMBL" id="TNN62195.1"/>
    </source>
</evidence>
<dbReference type="AlphaFoldDB" id="A0A4Z2HA96"/>
<dbReference type="EMBL" id="SRLO01000299">
    <property type="protein sequence ID" value="TNN62195.1"/>
    <property type="molecule type" value="Genomic_DNA"/>
</dbReference>
<reference evidence="2 3" key="1">
    <citation type="submission" date="2019-03" db="EMBL/GenBank/DDBJ databases">
        <title>First draft genome of Liparis tanakae, snailfish: a comprehensive survey of snailfish specific genes.</title>
        <authorList>
            <person name="Kim W."/>
            <person name="Song I."/>
            <person name="Jeong J.-H."/>
            <person name="Kim D."/>
            <person name="Kim S."/>
            <person name="Ryu S."/>
            <person name="Song J.Y."/>
            <person name="Lee S.K."/>
        </authorList>
    </citation>
    <scope>NUCLEOTIDE SEQUENCE [LARGE SCALE GENOMIC DNA]</scope>
    <source>
        <tissue evidence="2">Muscle</tissue>
    </source>
</reference>
<gene>
    <name evidence="2" type="ORF">EYF80_027575</name>
</gene>
<protein>
    <submittedName>
        <fullName evidence="2">Uncharacterized protein</fullName>
    </submittedName>
</protein>
<sequence>MLRSGPAAHRSRLWLWLNGSACTSGLRCITPALSGASGDCRQRMISLSVLHLDVLPPGYSTSTGMGTCSWMSIPTGRWTSSRYWTNSLKVTPLPVFRASGDGLALYLEMMGRHHSLQGLSDEHDFGVGLQAVHDSLPVEGVELPEIVALVDRVVLNALSIGGQARQHDQGPLPVGAARLGHLAVQQLVLVLHVEVSHVMRRDGSGDAAFVLGADLLHQLLAGGSKEPDAEGKEDVEEDEESLLVEWWIGGLVFSSLRCLLETWTRVASCSRDPGQDACLACSRDSGVAVCLIASKCGNCMGGIGLDKAPSGHLAREVGEKTRKKESEAPPSLFLTCKASTEQQRNTPDVTFAGCPCRRKSVIVPPMRRRDEGEEDEGGRVPGGRQESDGDIEIGFSLGFRLYVCWQMCGSRTDGVFSGLSPAGHLLFLRPPSLHFLTSILPIYNQTDSSEWGCKATDVEEVTSLANPHPSLRDGTSEY</sequence>
<comment type="caution">
    <text evidence="2">The sequence shown here is derived from an EMBL/GenBank/DDBJ whole genome shotgun (WGS) entry which is preliminary data.</text>
</comment>
<accession>A0A4Z2HA96</accession>
<keyword evidence="3" id="KW-1185">Reference proteome</keyword>
<feature type="region of interest" description="Disordered" evidence="1">
    <location>
        <begin position="365"/>
        <end position="388"/>
    </location>
</feature>
<evidence type="ECO:0000313" key="3">
    <source>
        <dbReference type="Proteomes" id="UP000314294"/>
    </source>
</evidence>
<proteinExistence type="predicted"/>
<organism evidence="2 3">
    <name type="scientific">Liparis tanakae</name>
    <name type="common">Tanaka's snailfish</name>
    <dbReference type="NCBI Taxonomy" id="230148"/>
    <lineage>
        <taxon>Eukaryota</taxon>
        <taxon>Metazoa</taxon>
        <taxon>Chordata</taxon>
        <taxon>Craniata</taxon>
        <taxon>Vertebrata</taxon>
        <taxon>Euteleostomi</taxon>
        <taxon>Actinopterygii</taxon>
        <taxon>Neopterygii</taxon>
        <taxon>Teleostei</taxon>
        <taxon>Neoteleostei</taxon>
        <taxon>Acanthomorphata</taxon>
        <taxon>Eupercaria</taxon>
        <taxon>Perciformes</taxon>
        <taxon>Cottioidei</taxon>
        <taxon>Cottales</taxon>
        <taxon>Liparidae</taxon>
        <taxon>Liparis</taxon>
    </lineage>
</organism>
<name>A0A4Z2HA96_9TELE</name>
<dbReference type="Proteomes" id="UP000314294">
    <property type="component" value="Unassembled WGS sequence"/>
</dbReference>
<evidence type="ECO:0000256" key="1">
    <source>
        <dbReference type="SAM" id="MobiDB-lite"/>
    </source>
</evidence>